<feature type="region of interest" description="Disordered" evidence="2">
    <location>
        <begin position="69"/>
        <end position="108"/>
    </location>
</feature>
<dbReference type="EMBL" id="JAUUCC010000057">
    <property type="protein sequence ID" value="MEE2052928.1"/>
    <property type="molecule type" value="Genomic_DNA"/>
</dbReference>
<organism evidence="3 4">
    <name type="scientific">Nocardiopsis tropica</name>
    <dbReference type="NCBI Taxonomy" id="109330"/>
    <lineage>
        <taxon>Bacteria</taxon>
        <taxon>Bacillati</taxon>
        <taxon>Actinomycetota</taxon>
        <taxon>Actinomycetes</taxon>
        <taxon>Streptosporangiales</taxon>
        <taxon>Nocardiopsidaceae</taxon>
        <taxon>Nocardiopsis</taxon>
    </lineage>
</organism>
<dbReference type="Proteomes" id="UP001348641">
    <property type="component" value="Unassembled WGS sequence"/>
</dbReference>
<protein>
    <recommendedName>
        <fullName evidence="5">Transposase</fullName>
    </recommendedName>
</protein>
<proteinExistence type="predicted"/>
<sequence>MVHTARMRVRDDLAEMLCKRVASNVKKAKTELEEIRHRQRAVNEHLIGTYRGVLEHLDPTTPDTAAISTRERQCGKPNTGQTEGRCGGVLDNETEERARLPQPLSPPL</sequence>
<evidence type="ECO:0000313" key="3">
    <source>
        <dbReference type="EMBL" id="MEE2052928.1"/>
    </source>
</evidence>
<evidence type="ECO:0008006" key="5">
    <source>
        <dbReference type="Google" id="ProtNLM"/>
    </source>
</evidence>
<evidence type="ECO:0000313" key="4">
    <source>
        <dbReference type="Proteomes" id="UP001348641"/>
    </source>
</evidence>
<evidence type="ECO:0000256" key="2">
    <source>
        <dbReference type="SAM" id="MobiDB-lite"/>
    </source>
</evidence>
<reference evidence="3 4" key="1">
    <citation type="submission" date="2023-07" db="EMBL/GenBank/DDBJ databases">
        <authorList>
            <person name="Girao M."/>
            <person name="Carvalho M.F."/>
        </authorList>
    </citation>
    <scope>NUCLEOTIDE SEQUENCE [LARGE SCALE GENOMIC DNA]</scope>
    <source>
        <strain evidence="3 4">66/93</strain>
    </source>
</reference>
<dbReference type="RefSeq" id="WP_330159915.1">
    <property type="nucleotide sequence ID" value="NZ_BAAAJA010000033.1"/>
</dbReference>
<keyword evidence="1" id="KW-0175">Coiled coil</keyword>
<feature type="coiled-coil region" evidence="1">
    <location>
        <begin position="18"/>
        <end position="45"/>
    </location>
</feature>
<accession>A0ABU7KUE3</accession>
<gene>
    <name evidence="3" type="ORF">Q8A49_20715</name>
</gene>
<evidence type="ECO:0000256" key="1">
    <source>
        <dbReference type="SAM" id="Coils"/>
    </source>
</evidence>
<name>A0ABU7KUE3_9ACTN</name>
<comment type="caution">
    <text evidence="3">The sequence shown here is derived from an EMBL/GenBank/DDBJ whole genome shotgun (WGS) entry which is preliminary data.</text>
</comment>